<dbReference type="EMBL" id="LLXJ01001148">
    <property type="protein sequence ID" value="PKC03658.1"/>
    <property type="molecule type" value="Genomic_DNA"/>
</dbReference>
<reference evidence="1 2" key="1">
    <citation type="submission" date="2016-04" db="EMBL/GenBank/DDBJ databases">
        <title>Genome analyses suggest a sexual origin of heterokaryosis in a supposedly ancient asexual fungus.</title>
        <authorList>
            <person name="Ropars J."/>
            <person name="Sedzielewska K."/>
            <person name="Noel J."/>
            <person name="Charron P."/>
            <person name="Farinelli L."/>
            <person name="Marton T."/>
            <person name="Kruger M."/>
            <person name="Pelin A."/>
            <person name="Brachmann A."/>
            <person name="Corradi N."/>
        </authorList>
    </citation>
    <scope>NUCLEOTIDE SEQUENCE [LARGE SCALE GENOMIC DNA]</scope>
    <source>
        <strain evidence="1 2">A5</strain>
    </source>
</reference>
<sequence>MILIYVIQVKNFIIKSLENDLFLPKQTIMAKIMITNKIFKTYFLVFFLFVSLFYQVDAGCEEISNKLKTNGNWNFDDTFYSLNGGNINFTLTDMPCGASTLFIQVIPQNGKLDEFNVRNFTKDDVNANAEKNIGFDVRTKDQHQFRIQARADNLNCPDPQFKGNLCYINYSESPDAAKAKAISIGVPIATAIIGLIGGVGGVLLKQYFDNKANRQNNSSQP</sequence>
<gene>
    <name evidence="1" type="ORF">RhiirA5_503294</name>
</gene>
<dbReference type="VEuPathDB" id="FungiDB:RhiirFUN_004151"/>
<reference evidence="1 2" key="2">
    <citation type="submission" date="2017-09" db="EMBL/GenBank/DDBJ databases">
        <title>Extensive intraspecific genome diversity in a model arbuscular mycorrhizal fungus.</title>
        <authorList>
            <person name="Chen E.C."/>
            <person name="Morin E."/>
            <person name="Beaudet D."/>
            <person name="Noel J."/>
            <person name="Ndikumana S."/>
            <person name="Charron P."/>
            <person name="St-Onge C."/>
            <person name="Giorgi J."/>
            <person name="Grigoriev I.V."/>
            <person name="Roux C."/>
            <person name="Martin F.M."/>
            <person name="Corradi N."/>
        </authorList>
    </citation>
    <scope>NUCLEOTIDE SEQUENCE [LARGE SCALE GENOMIC DNA]</scope>
    <source>
        <strain evidence="1 2">A5</strain>
    </source>
</reference>
<dbReference type="VEuPathDB" id="FungiDB:FUN_024558"/>
<evidence type="ECO:0000313" key="1">
    <source>
        <dbReference type="EMBL" id="PKC03658.1"/>
    </source>
</evidence>
<dbReference type="AlphaFoldDB" id="A0A2I1EZJ9"/>
<dbReference type="OrthoDB" id="2372506at2759"/>
<dbReference type="Proteomes" id="UP000232722">
    <property type="component" value="Unassembled WGS sequence"/>
</dbReference>
<accession>A0A2I1EZJ9</accession>
<comment type="caution">
    <text evidence="1">The sequence shown here is derived from an EMBL/GenBank/DDBJ whole genome shotgun (WGS) entry which is preliminary data.</text>
</comment>
<dbReference type="VEuPathDB" id="FungiDB:RhiirA1_529160"/>
<organism evidence="1 2">
    <name type="scientific">Rhizophagus irregularis</name>
    <dbReference type="NCBI Taxonomy" id="588596"/>
    <lineage>
        <taxon>Eukaryota</taxon>
        <taxon>Fungi</taxon>
        <taxon>Fungi incertae sedis</taxon>
        <taxon>Mucoromycota</taxon>
        <taxon>Glomeromycotina</taxon>
        <taxon>Glomeromycetes</taxon>
        <taxon>Glomerales</taxon>
        <taxon>Glomeraceae</taxon>
        <taxon>Rhizophagus</taxon>
    </lineage>
</organism>
<proteinExistence type="predicted"/>
<name>A0A2I1EZJ9_9GLOM</name>
<evidence type="ECO:0000313" key="2">
    <source>
        <dbReference type="Proteomes" id="UP000232722"/>
    </source>
</evidence>
<protein>
    <submittedName>
        <fullName evidence="1">Uncharacterized protein</fullName>
    </submittedName>
</protein>